<comment type="pathway">
    <text evidence="3">Carbohydrate metabolism; erythritol degradation.</text>
</comment>
<evidence type="ECO:0000256" key="2">
    <source>
        <dbReference type="ARBA" id="ARBA00004742"/>
    </source>
</evidence>
<keyword evidence="10 13" id="KW-0324">Glycolysis</keyword>
<comment type="function">
    <text evidence="12 13">Involved in the gluconeogenesis. Catalyzes stereospecifically the conversion of dihydroxyacetone phosphate (DHAP) to D-glyceraldehyde-3-phosphate (G3P).</text>
</comment>
<feature type="active site" description="Electrophile" evidence="13">
    <location>
        <position position="95"/>
    </location>
</feature>
<evidence type="ECO:0000256" key="14">
    <source>
        <dbReference type="RuleBase" id="RU363013"/>
    </source>
</evidence>
<protein>
    <recommendedName>
        <fullName evidence="7 13">Triosephosphate isomerase</fullName>
        <shortName evidence="13">TIM</shortName>
        <shortName evidence="13">TPI</shortName>
        <ecNumber evidence="6 13">5.3.1.1</ecNumber>
    </recommendedName>
    <alternativeName>
        <fullName evidence="13">Triose-phosphate isomerase</fullName>
    </alternativeName>
</protein>
<dbReference type="EC" id="5.3.1.1" evidence="6 13"/>
<dbReference type="PROSITE" id="PS00171">
    <property type="entry name" value="TIM_1"/>
    <property type="match status" value="1"/>
</dbReference>
<dbReference type="GO" id="GO:0046166">
    <property type="term" value="P:glyceraldehyde-3-phosphate biosynthetic process"/>
    <property type="evidence" value="ECO:0007669"/>
    <property type="project" value="TreeGrafter"/>
</dbReference>
<feature type="binding site" evidence="13">
    <location>
        <begin position="9"/>
        <end position="11"/>
    </location>
    <ligand>
        <name>substrate</name>
    </ligand>
</feature>
<dbReference type="InterPro" id="IPR022896">
    <property type="entry name" value="TrioseP_Isoase_bac/euk"/>
</dbReference>
<dbReference type="InterPro" id="IPR000652">
    <property type="entry name" value="Triosephosphate_isomerase"/>
</dbReference>
<dbReference type="Gene3D" id="3.20.20.70">
    <property type="entry name" value="Aldolase class I"/>
    <property type="match status" value="1"/>
</dbReference>
<reference evidence="15" key="1">
    <citation type="journal article" date="2014" name="Int. J. Syst. Evol. Microbiol.">
        <title>Complete genome sequence of Corynebacterium casei LMG S-19264T (=DSM 44701T), isolated from a smear-ripened cheese.</title>
        <authorList>
            <consortium name="US DOE Joint Genome Institute (JGI-PGF)"/>
            <person name="Walter F."/>
            <person name="Albersmeier A."/>
            <person name="Kalinowski J."/>
            <person name="Ruckert C."/>
        </authorList>
    </citation>
    <scope>NUCLEOTIDE SEQUENCE</scope>
    <source>
        <strain evidence="15">JCM 30078</strain>
    </source>
</reference>
<comment type="similarity">
    <text evidence="4 13 14">Belongs to the triosephosphate isomerase family.</text>
</comment>
<evidence type="ECO:0000313" key="15">
    <source>
        <dbReference type="EMBL" id="GGJ86654.1"/>
    </source>
</evidence>
<feature type="binding site" evidence="13">
    <location>
        <position position="212"/>
    </location>
    <ligand>
        <name>substrate</name>
    </ligand>
</feature>
<feature type="binding site" evidence="13">
    <location>
        <begin position="233"/>
        <end position="234"/>
    </location>
    <ligand>
        <name>substrate</name>
    </ligand>
</feature>
<comment type="subunit">
    <text evidence="5 13 14">Homodimer.</text>
</comment>
<dbReference type="CDD" id="cd00311">
    <property type="entry name" value="TIM"/>
    <property type="match status" value="1"/>
</dbReference>
<evidence type="ECO:0000256" key="7">
    <source>
        <dbReference type="ARBA" id="ARBA00019397"/>
    </source>
</evidence>
<dbReference type="AlphaFoldDB" id="A0A917UUR7"/>
<dbReference type="FunFam" id="3.20.20.70:FF:000020">
    <property type="entry name" value="Triosephosphate isomerase"/>
    <property type="match status" value="1"/>
</dbReference>
<evidence type="ECO:0000256" key="12">
    <source>
        <dbReference type="ARBA" id="ARBA00055680"/>
    </source>
</evidence>
<dbReference type="PROSITE" id="PS51440">
    <property type="entry name" value="TIM_2"/>
    <property type="match status" value="1"/>
</dbReference>
<name>A0A917UUR7_9PSED</name>
<organism evidence="15 16">
    <name type="scientific">Pseudomonas matsuisoli</name>
    <dbReference type="NCBI Taxonomy" id="1515666"/>
    <lineage>
        <taxon>Bacteria</taxon>
        <taxon>Pseudomonadati</taxon>
        <taxon>Pseudomonadota</taxon>
        <taxon>Gammaproteobacteria</taxon>
        <taxon>Pseudomonadales</taxon>
        <taxon>Pseudomonadaceae</taxon>
        <taxon>Pseudomonas</taxon>
    </lineage>
</organism>
<dbReference type="InterPro" id="IPR013785">
    <property type="entry name" value="Aldolase_TIM"/>
</dbReference>
<dbReference type="PANTHER" id="PTHR21139">
    <property type="entry name" value="TRIOSEPHOSPHATE ISOMERASE"/>
    <property type="match status" value="1"/>
</dbReference>
<keyword evidence="8 13" id="KW-0312">Gluconeogenesis</keyword>
<dbReference type="Proteomes" id="UP000635983">
    <property type="component" value="Unassembled WGS sequence"/>
</dbReference>
<evidence type="ECO:0000256" key="8">
    <source>
        <dbReference type="ARBA" id="ARBA00022432"/>
    </source>
</evidence>
<evidence type="ECO:0000313" key="16">
    <source>
        <dbReference type="Proteomes" id="UP000635983"/>
    </source>
</evidence>
<dbReference type="GO" id="GO:0004807">
    <property type="term" value="F:triose-phosphate isomerase activity"/>
    <property type="evidence" value="ECO:0007669"/>
    <property type="project" value="UniProtKB-UniRule"/>
</dbReference>
<keyword evidence="11 13" id="KW-0413">Isomerase</keyword>
<dbReference type="GO" id="GO:0006094">
    <property type="term" value="P:gluconeogenesis"/>
    <property type="evidence" value="ECO:0007669"/>
    <property type="project" value="UniProtKB-UniRule"/>
</dbReference>
<dbReference type="Pfam" id="PF00121">
    <property type="entry name" value="TIM"/>
    <property type="match status" value="1"/>
</dbReference>
<dbReference type="GO" id="GO:0006096">
    <property type="term" value="P:glycolytic process"/>
    <property type="evidence" value="ECO:0007669"/>
    <property type="project" value="UniProtKB-UniRule"/>
</dbReference>
<evidence type="ECO:0000256" key="1">
    <source>
        <dbReference type="ARBA" id="ARBA00000474"/>
    </source>
</evidence>
<dbReference type="GO" id="GO:0019563">
    <property type="term" value="P:glycerol catabolic process"/>
    <property type="evidence" value="ECO:0007669"/>
    <property type="project" value="TreeGrafter"/>
</dbReference>
<keyword evidence="9 13" id="KW-0963">Cytoplasm</keyword>
<comment type="subcellular location">
    <subcellularLocation>
        <location evidence="13 14">Cytoplasm</location>
    </subcellularLocation>
</comment>
<feature type="active site" description="Proton acceptor" evidence="13">
    <location>
        <position position="167"/>
    </location>
</feature>
<sequence>MKKKLVIANWKMNGGIAANAELLGELIPSLSRLNRLEIAICPSFPYLHQVSMVATGSNIALGAQNVSSHPEGAFTGEVSARMLKEFGCRYVLIGHSERRTLYAEDDQLVAQKFEAALKADLIPVLCVGETLEEHRTLKTQLVIARQLQAVIEQVGIQKIADGVIAYEPVWAIGTGLAASPTQAQQVHFKIRQLLAQHDLSIAKSICLLYGGSVRADNAAELFAQADIDGGLIGGASLDAESFTTICRSL</sequence>
<evidence type="ECO:0000256" key="4">
    <source>
        <dbReference type="ARBA" id="ARBA00007422"/>
    </source>
</evidence>
<proteinExistence type="inferred from homology"/>
<comment type="catalytic activity">
    <reaction evidence="1 13 14">
        <text>D-glyceraldehyde 3-phosphate = dihydroxyacetone phosphate</text>
        <dbReference type="Rhea" id="RHEA:18585"/>
        <dbReference type="ChEBI" id="CHEBI:57642"/>
        <dbReference type="ChEBI" id="CHEBI:59776"/>
        <dbReference type="EC" id="5.3.1.1"/>
    </reaction>
</comment>
<evidence type="ECO:0000256" key="3">
    <source>
        <dbReference type="ARBA" id="ARBA00004939"/>
    </source>
</evidence>
<evidence type="ECO:0000256" key="11">
    <source>
        <dbReference type="ARBA" id="ARBA00023235"/>
    </source>
</evidence>
<feature type="binding site" evidence="13">
    <location>
        <position position="173"/>
    </location>
    <ligand>
        <name>substrate</name>
    </ligand>
</feature>
<accession>A0A917UUR7</accession>
<comment type="pathway">
    <text evidence="13 14">Carbohydrate degradation; glycolysis; D-glyceraldehyde 3-phosphate from glycerone phosphate: step 1/1.</text>
</comment>
<dbReference type="GO" id="GO:0005829">
    <property type="term" value="C:cytosol"/>
    <property type="evidence" value="ECO:0007669"/>
    <property type="project" value="TreeGrafter"/>
</dbReference>
<comment type="pathway">
    <text evidence="2 13 14">Carbohydrate biosynthesis; gluconeogenesis.</text>
</comment>
<dbReference type="InterPro" id="IPR035990">
    <property type="entry name" value="TIM_sf"/>
</dbReference>
<gene>
    <name evidence="15" type="primary">tpiA-1</name>
    <name evidence="13" type="synonym">tpiA</name>
    <name evidence="15" type="ORF">GCM10009304_10870</name>
</gene>
<evidence type="ECO:0000256" key="13">
    <source>
        <dbReference type="HAMAP-Rule" id="MF_00147"/>
    </source>
</evidence>
<comment type="caution">
    <text evidence="15">The sequence shown here is derived from an EMBL/GenBank/DDBJ whole genome shotgun (WGS) entry which is preliminary data.</text>
</comment>
<dbReference type="HAMAP" id="MF_00147_B">
    <property type="entry name" value="TIM_B"/>
    <property type="match status" value="1"/>
</dbReference>
<dbReference type="NCBIfam" id="TIGR00419">
    <property type="entry name" value="tim"/>
    <property type="match status" value="1"/>
</dbReference>
<evidence type="ECO:0000256" key="10">
    <source>
        <dbReference type="ARBA" id="ARBA00023152"/>
    </source>
</evidence>
<dbReference type="RefSeq" id="WP_188982126.1">
    <property type="nucleotide sequence ID" value="NZ_BMPO01000002.1"/>
</dbReference>
<dbReference type="InterPro" id="IPR020861">
    <property type="entry name" value="Triosephosphate_isomerase_AS"/>
</dbReference>
<keyword evidence="16" id="KW-1185">Reference proteome</keyword>
<reference evidence="15" key="2">
    <citation type="submission" date="2020-09" db="EMBL/GenBank/DDBJ databases">
        <authorList>
            <person name="Sun Q."/>
            <person name="Ohkuma M."/>
        </authorList>
    </citation>
    <scope>NUCLEOTIDE SEQUENCE</scope>
    <source>
        <strain evidence="15">JCM 30078</strain>
    </source>
</reference>
<dbReference type="SUPFAM" id="SSF51351">
    <property type="entry name" value="Triosephosphate isomerase (TIM)"/>
    <property type="match status" value="1"/>
</dbReference>
<evidence type="ECO:0000256" key="6">
    <source>
        <dbReference type="ARBA" id="ARBA00011940"/>
    </source>
</evidence>
<evidence type="ECO:0000256" key="5">
    <source>
        <dbReference type="ARBA" id="ARBA00011738"/>
    </source>
</evidence>
<dbReference type="PANTHER" id="PTHR21139:SF42">
    <property type="entry name" value="TRIOSEPHOSPHATE ISOMERASE"/>
    <property type="match status" value="1"/>
</dbReference>
<dbReference type="EMBL" id="BMPO01000002">
    <property type="protein sequence ID" value="GGJ86654.1"/>
    <property type="molecule type" value="Genomic_DNA"/>
</dbReference>
<evidence type="ECO:0000256" key="9">
    <source>
        <dbReference type="ARBA" id="ARBA00022490"/>
    </source>
</evidence>